<proteinExistence type="inferred from homology"/>
<dbReference type="Pfam" id="PF08879">
    <property type="entry name" value="WRC"/>
    <property type="match status" value="1"/>
</dbReference>
<organism evidence="17 18">
    <name type="scientific">Dendrobium catenatum</name>
    <dbReference type="NCBI Taxonomy" id="906689"/>
    <lineage>
        <taxon>Eukaryota</taxon>
        <taxon>Viridiplantae</taxon>
        <taxon>Streptophyta</taxon>
        <taxon>Embryophyta</taxon>
        <taxon>Tracheophyta</taxon>
        <taxon>Spermatophyta</taxon>
        <taxon>Magnoliopsida</taxon>
        <taxon>Liliopsida</taxon>
        <taxon>Asparagales</taxon>
        <taxon>Orchidaceae</taxon>
        <taxon>Epidendroideae</taxon>
        <taxon>Malaxideae</taxon>
        <taxon>Dendrobiinae</taxon>
        <taxon>Dendrobium</taxon>
    </lineage>
</organism>
<comment type="catalytic activity">
    <reaction evidence="12">
        <text>uridine(1498) in 16S rRNA + S-adenosyl-L-methionine = N(3)-methyluridine(1498) in 16S rRNA + S-adenosyl-L-homocysteine + H(+)</text>
        <dbReference type="Rhea" id="RHEA:42920"/>
        <dbReference type="Rhea" id="RHEA-COMP:10283"/>
        <dbReference type="Rhea" id="RHEA-COMP:10284"/>
        <dbReference type="ChEBI" id="CHEBI:15378"/>
        <dbReference type="ChEBI" id="CHEBI:57856"/>
        <dbReference type="ChEBI" id="CHEBI:59789"/>
        <dbReference type="ChEBI" id="CHEBI:65315"/>
        <dbReference type="ChEBI" id="CHEBI:74502"/>
        <dbReference type="EC" id="2.1.1.193"/>
    </reaction>
</comment>
<evidence type="ECO:0000256" key="14">
    <source>
        <dbReference type="SAM" id="MobiDB-lite"/>
    </source>
</evidence>
<evidence type="ECO:0000256" key="13">
    <source>
        <dbReference type="PROSITE-ProRule" id="PRU01002"/>
    </source>
</evidence>
<evidence type="ECO:0000256" key="3">
    <source>
        <dbReference type="ARBA" id="ARBA00005528"/>
    </source>
</evidence>
<dbReference type="Gene3D" id="3.40.1280.10">
    <property type="match status" value="1"/>
</dbReference>
<evidence type="ECO:0000256" key="7">
    <source>
        <dbReference type="ARBA" id="ARBA00022603"/>
    </source>
</evidence>
<dbReference type="InterPro" id="IPR029026">
    <property type="entry name" value="tRNA_m1G_MTases_N"/>
</dbReference>
<feature type="region of interest" description="Disordered" evidence="14">
    <location>
        <begin position="832"/>
        <end position="869"/>
    </location>
</feature>
<dbReference type="GO" id="GO:0005524">
    <property type="term" value="F:ATP binding"/>
    <property type="evidence" value="ECO:0007669"/>
    <property type="project" value="InterPro"/>
</dbReference>
<evidence type="ECO:0000313" key="18">
    <source>
        <dbReference type="Proteomes" id="UP000233837"/>
    </source>
</evidence>
<feature type="region of interest" description="Disordered" evidence="14">
    <location>
        <begin position="573"/>
        <end position="614"/>
    </location>
</feature>
<dbReference type="InterPro" id="IPR014978">
    <property type="entry name" value="Gln-Leu-Gln_QLQ"/>
</dbReference>
<evidence type="ECO:0000313" key="17">
    <source>
        <dbReference type="EMBL" id="PKU77233.1"/>
    </source>
</evidence>
<reference evidence="17 18" key="1">
    <citation type="journal article" date="2016" name="Sci. Rep.">
        <title>The Dendrobium catenatum Lindl. genome sequence provides insights into polysaccharide synthase, floral development and adaptive evolution.</title>
        <authorList>
            <person name="Zhang G.Q."/>
            <person name="Xu Q."/>
            <person name="Bian C."/>
            <person name="Tsai W.C."/>
            <person name="Yeh C.M."/>
            <person name="Liu K.W."/>
            <person name="Yoshida K."/>
            <person name="Zhang L.S."/>
            <person name="Chang S.B."/>
            <person name="Chen F."/>
            <person name="Shi Y."/>
            <person name="Su Y.Y."/>
            <person name="Zhang Y.Q."/>
            <person name="Chen L.J."/>
            <person name="Yin Y."/>
            <person name="Lin M."/>
            <person name="Huang H."/>
            <person name="Deng H."/>
            <person name="Wang Z.W."/>
            <person name="Zhu S.L."/>
            <person name="Zhao X."/>
            <person name="Deng C."/>
            <person name="Niu S.C."/>
            <person name="Huang J."/>
            <person name="Wang M."/>
            <person name="Liu G.H."/>
            <person name="Yang H.J."/>
            <person name="Xiao X.J."/>
            <person name="Hsiao Y.Y."/>
            <person name="Wu W.L."/>
            <person name="Chen Y.Y."/>
            <person name="Mitsuda N."/>
            <person name="Ohme-Takagi M."/>
            <person name="Luo Y.B."/>
            <person name="Van de Peer Y."/>
            <person name="Liu Z.J."/>
        </authorList>
    </citation>
    <scope>NUCLEOTIDE SEQUENCE [LARGE SCALE GENOMIC DNA]</scope>
    <source>
        <tissue evidence="17">The whole plant</tissue>
    </source>
</reference>
<evidence type="ECO:0000256" key="6">
    <source>
        <dbReference type="ARBA" id="ARBA00022552"/>
    </source>
</evidence>
<feature type="region of interest" description="Disordered" evidence="14">
    <location>
        <begin position="881"/>
        <end position="907"/>
    </location>
</feature>
<dbReference type="Proteomes" id="UP000233837">
    <property type="component" value="Unassembled WGS sequence"/>
</dbReference>
<sequence>MQKRQVEVEWRLELFEESNVALSMDLPEFNRINSSMSSQPCLVLREFIAVLKGLMHDFYVVDPNGFKEATFDYESSLFDDCQEYNEIGNLCHKSGGVINFDMPQSPEGYVHRVGRTGRAYNTGASVSLVSPEEGKIIEKVKLTLGDSGDMDSSSHITPFPLLTTNAVESLRYRAEDVVKSVTRFAVRESRAQDLRNEILNSEKLKAHFEENPRDLDLLKHDKLLSKHAPPAHLRDVPEYLLDPTTQEASKTVKLTRAAMGIENRKRPTAFNKGFRKSKDPLKTFTAELTLDMDLGCSLSSDGLVSVYSDPNIRMPSSLFPLESEPSKQRGLFQSSFSKHGRSIVVEDNDEYWSRLKTARCDTMLTATSKAAACLLRSGSHTLFPDGEQMLNFSSWKPEALVLNNHWNLPFFNHPSSSSCSSAYPTFRNAGVCSDNSTLNMHGAVSGIRGPFTTSQWLELEHQALIYKYIDAKMSIPSNLLMTIRRSNNQSGFSSFTAGSFRQTGTLGWGNFHPGFSGGADPEPGRCRRTDGKKWRCSRDAVVDQKYCERHMNRGRHRSRKRVEGHLGHAAKAAVPAITSSQSASAVSSGGSSNNLTTAQQQSENLQSSGTEPSSLQLDRLLINKDNTGDQRRNSQGLSMMTDLISKSTGTLLPISKQQNPFEETSTRVDLGLISTDSLPNSQGNCSSENLSFVFYNPEMNDQHIRSHPFRHFIDDWSKNPSDADVADKMQSYRTELSISIPISSLGFSSSPCSPIQDKLSFPPFRLSSELDPLNAGSQRGLSWVPISWEPTIGGPLGEVLTNTSTTPKDLGSNLSTSSLNFMTDGWNMRTRFESSPTGVLQDSGFGSMSSSTGSSPRAENHKAHESDDLLGTTFVNLSEEVGRDGFGQERGGRQQRVGSGVREWSERGEQPNGGVFLSYLTTRCSVVLNNGRRIYGVWTEAAPISAIQRDFGQDSRRTELSRRIREVNICICKMFERVHDCFSFKMFRRHVKPEGGIVEGCIQSIDRNASVVVALEEPKVLCPNGYMHSSSIFLVSQSGSLKGGRADWLIEKCTELGANSITPLLSERSPSITDNRVDRLERVILASIKQCKRLHKMAFNHPMKLKKFLPFVSQSKLSFLAAADSTPFLSILSSSRAANSGLLIVGPEGDFTEEEVKLMVDAGATPVGLGPCRLRVETATIAMLSTVMLWSDALKLET</sequence>
<evidence type="ECO:0000256" key="12">
    <source>
        <dbReference type="ARBA" id="ARBA00047944"/>
    </source>
</evidence>
<evidence type="ECO:0000256" key="5">
    <source>
        <dbReference type="ARBA" id="ARBA00022490"/>
    </source>
</evidence>
<feature type="compositionally biased region" description="Polar residues" evidence="14">
    <location>
        <begin position="593"/>
        <end position="614"/>
    </location>
</feature>
<dbReference type="EMBL" id="KZ502526">
    <property type="protein sequence ID" value="PKU77233.1"/>
    <property type="molecule type" value="Genomic_DNA"/>
</dbReference>
<protein>
    <recommendedName>
        <fullName evidence="4">16S rRNA (uracil(1498)-N(3))-methyltransferase</fullName>
        <ecNumber evidence="4">2.1.1.193</ecNumber>
    </recommendedName>
</protein>
<comment type="function">
    <text evidence="11">Specifically methylates the N3 position of the uracil ring of uridine 1498 (m3U1498) in 16S rRNA. Acts on the fully assembled 30S ribosomal subunit.</text>
</comment>
<feature type="domain" description="QLQ" evidence="15">
    <location>
        <begin position="450"/>
        <end position="485"/>
    </location>
</feature>
<evidence type="ECO:0000256" key="4">
    <source>
        <dbReference type="ARBA" id="ARBA00012328"/>
    </source>
</evidence>
<keyword evidence="7" id="KW-0489">Methyltransferase</keyword>
<dbReference type="InterPro" id="IPR014977">
    <property type="entry name" value="WRC_dom"/>
</dbReference>
<keyword evidence="10 13" id="KW-0539">Nucleus</keyword>
<dbReference type="SUPFAM" id="SSF52540">
    <property type="entry name" value="P-loop containing nucleoside triphosphate hydrolases"/>
    <property type="match status" value="1"/>
</dbReference>
<keyword evidence="8" id="KW-0808">Transferase</keyword>
<dbReference type="AlphaFoldDB" id="A0A2I0WNK8"/>
<dbReference type="PANTHER" id="PTHR30027:SF3">
    <property type="entry name" value="16S RRNA (URACIL(1498)-N(3))-METHYLTRANSFERASE"/>
    <property type="match status" value="1"/>
</dbReference>
<dbReference type="CDD" id="cd18084">
    <property type="entry name" value="RsmE-like"/>
    <property type="match status" value="1"/>
</dbReference>
<gene>
    <name evidence="17" type="primary">GRF6</name>
    <name evidence="17" type="ORF">MA16_Dca024737</name>
</gene>
<dbReference type="Gene3D" id="3.40.50.300">
    <property type="entry name" value="P-loop containing nucleotide triphosphate hydrolases"/>
    <property type="match status" value="1"/>
</dbReference>
<dbReference type="InterPro" id="IPR006700">
    <property type="entry name" value="RsmE"/>
</dbReference>
<keyword evidence="9" id="KW-0949">S-adenosyl-L-methionine</keyword>
<keyword evidence="6" id="KW-0698">rRNA processing</keyword>
<dbReference type="PANTHER" id="PTHR30027">
    <property type="entry name" value="RIBOSOMAL RNA SMALL SUBUNIT METHYLTRANSFERASE E"/>
    <property type="match status" value="1"/>
</dbReference>
<dbReference type="InterPro" id="IPR027417">
    <property type="entry name" value="P-loop_NTPase"/>
</dbReference>
<accession>A0A2I0WNK8</accession>
<evidence type="ECO:0000256" key="9">
    <source>
        <dbReference type="ARBA" id="ARBA00022691"/>
    </source>
</evidence>
<dbReference type="SUPFAM" id="SSF75217">
    <property type="entry name" value="alpha/beta knot"/>
    <property type="match status" value="1"/>
</dbReference>
<dbReference type="PROSITE" id="PS51667">
    <property type="entry name" value="WRC"/>
    <property type="match status" value="1"/>
</dbReference>
<dbReference type="InterPro" id="IPR046886">
    <property type="entry name" value="RsmE_MTase_dom"/>
</dbReference>
<feature type="compositionally biased region" description="Basic and acidic residues" evidence="14">
    <location>
        <begin position="881"/>
        <end position="892"/>
    </location>
</feature>
<keyword evidence="18" id="KW-1185">Reference proteome</keyword>
<keyword evidence="5" id="KW-0963">Cytoplasm</keyword>
<comment type="subcellular location">
    <subcellularLocation>
        <location evidence="2">Cytoplasm</location>
    </subcellularLocation>
    <subcellularLocation>
        <location evidence="1 13">Nucleus</location>
    </subcellularLocation>
</comment>
<dbReference type="GO" id="GO:0070475">
    <property type="term" value="P:rRNA base methylation"/>
    <property type="evidence" value="ECO:0007669"/>
    <property type="project" value="TreeGrafter"/>
</dbReference>
<evidence type="ECO:0000256" key="11">
    <source>
        <dbReference type="ARBA" id="ARBA00025699"/>
    </source>
</evidence>
<dbReference type="Pfam" id="PF04452">
    <property type="entry name" value="Methyltrans_RNA"/>
    <property type="match status" value="1"/>
</dbReference>
<evidence type="ECO:0000259" key="15">
    <source>
        <dbReference type="PROSITE" id="PS51666"/>
    </source>
</evidence>
<feature type="short sequence motif" description="Bipartite nuclear localization signal" evidence="13">
    <location>
        <begin position="553"/>
        <end position="560"/>
    </location>
</feature>
<comment type="similarity">
    <text evidence="3">Belongs to the RNA methyltransferase RsmE family.</text>
</comment>
<dbReference type="GO" id="GO:0005737">
    <property type="term" value="C:cytoplasm"/>
    <property type="evidence" value="ECO:0007669"/>
    <property type="project" value="UniProtKB-SubCell"/>
</dbReference>
<dbReference type="GO" id="GO:0070042">
    <property type="term" value="F:rRNA (uridine-N3-)-methyltransferase activity"/>
    <property type="evidence" value="ECO:0007669"/>
    <property type="project" value="TreeGrafter"/>
</dbReference>
<dbReference type="InterPro" id="IPR029028">
    <property type="entry name" value="Alpha/beta_knot_MTases"/>
</dbReference>
<dbReference type="GO" id="GO:0005634">
    <property type="term" value="C:nucleus"/>
    <property type="evidence" value="ECO:0007669"/>
    <property type="project" value="UniProtKB-SubCell"/>
</dbReference>
<dbReference type="NCBIfam" id="TIGR00046">
    <property type="entry name" value="RsmE family RNA methyltransferase"/>
    <property type="match status" value="1"/>
</dbReference>
<evidence type="ECO:0000256" key="2">
    <source>
        <dbReference type="ARBA" id="ARBA00004496"/>
    </source>
</evidence>
<dbReference type="Pfam" id="PF08880">
    <property type="entry name" value="QLQ"/>
    <property type="match status" value="1"/>
</dbReference>
<dbReference type="PROSITE" id="PS51666">
    <property type="entry name" value="QLQ"/>
    <property type="match status" value="1"/>
</dbReference>
<reference evidence="17 18" key="2">
    <citation type="journal article" date="2017" name="Nature">
        <title>The Apostasia genome and the evolution of orchids.</title>
        <authorList>
            <person name="Zhang G.Q."/>
            <person name="Liu K.W."/>
            <person name="Li Z."/>
            <person name="Lohaus R."/>
            <person name="Hsiao Y.Y."/>
            <person name="Niu S.C."/>
            <person name="Wang J.Y."/>
            <person name="Lin Y.C."/>
            <person name="Xu Q."/>
            <person name="Chen L.J."/>
            <person name="Yoshida K."/>
            <person name="Fujiwara S."/>
            <person name="Wang Z.W."/>
            <person name="Zhang Y.Q."/>
            <person name="Mitsuda N."/>
            <person name="Wang M."/>
            <person name="Liu G.H."/>
            <person name="Pecoraro L."/>
            <person name="Huang H.X."/>
            <person name="Xiao X.J."/>
            <person name="Lin M."/>
            <person name="Wu X.Y."/>
            <person name="Wu W.L."/>
            <person name="Chen Y.Y."/>
            <person name="Chang S.B."/>
            <person name="Sakamoto S."/>
            <person name="Ohme-Takagi M."/>
            <person name="Yagi M."/>
            <person name="Zeng S.J."/>
            <person name="Shen C.Y."/>
            <person name="Yeh C.M."/>
            <person name="Luo Y.B."/>
            <person name="Tsai W.C."/>
            <person name="Van de Peer Y."/>
            <person name="Liu Z.J."/>
        </authorList>
    </citation>
    <scope>NUCLEOTIDE SEQUENCE [LARGE SCALE GENOMIC DNA]</scope>
    <source>
        <tissue evidence="17">The whole plant</tissue>
    </source>
</reference>
<feature type="domain" description="WRC" evidence="16">
    <location>
        <begin position="520"/>
        <end position="564"/>
    </location>
</feature>
<dbReference type="GO" id="GO:0006355">
    <property type="term" value="P:regulation of DNA-templated transcription"/>
    <property type="evidence" value="ECO:0007669"/>
    <property type="project" value="InterPro"/>
</dbReference>
<feature type="compositionally biased region" description="Low complexity" evidence="14">
    <location>
        <begin position="843"/>
        <end position="855"/>
    </location>
</feature>
<evidence type="ECO:0000256" key="10">
    <source>
        <dbReference type="ARBA" id="ARBA00023242"/>
    </source>
</evidence>
<dbReference type="SMART" id="SM00951">
    <property type="entry name" value="QLQ"/>
    <property type="match status" value="1"/>
</dbReference>
<name>A0A2I0WNK8_9ASPA</name>
<feature type="compositionally biased region" description="Low complexity" evidence="14">
    <location>
        <begin position="579"/>
        <end position="592"/>
    </location>
</feature>
<feature type="short sequence motif" description="Bipartite nuclear localization signal" evidence="13">
    <location>
        <begin position="525"/>
        <end position="535"/>
    </location>
</feature>
<feature type="compositionally biased region" description="Basic and acidic residues" evidence="14">
    <location>
        <begin position="858"/>
        <end position="867"/>
    </location>
</feature>
<dbReference type="EC" id="2.1.1.193" evidence="4"/>
<evidence type="ECO:0000259" key="16">
    <source>
        <dbReference type="PROSITE" id="PS51667"/>
    </source>
</evidence>
<evidence type="ECO:0000256" key="1">
    <source>
        <dbReference type="ARBA" id="ARBA00004123"/>
    </source>
</evidence>
<evidence type="ECO:0000256" key="8">
    <source>
        <dbReference type="ARBA" id="ARBA00022679"/>
    </source>
</evidence>